<evidence type="ECO:0000313" key="2">
    <source>
        <dbReference type="EMBL" id="OBB79744.1"/>
    </source>
</evidence>
<dbReference type="PANTHER" id="PTHR43798">
    <property type="entry name" value="MONOACYLGLYCEROL LIPASE"/>
    <property type="match status" value="1"/>
</dbReference>
<dbReference type="SUPFAM" id="SSF53474">
    <property type="entry name" value="alpha/beta-Hydrolases"/>
    <property type="match status" value="1"/>
</dbReference>
<keyword evidence="2" id="KW-0378">Hydrolase</keyword>
<name>A0A1A0V939_9MYCO</name>
<dbReference type="GO" id="GO:0016787">
    <property type="term" value="F:hydrolase activity"/>
    <property type="evidence" value="ECO:0007669"/>
    <property type="project" value="UniProtKB-KW"/>
</dbReference>
<gene>
    <name evidence="2" type="ORF">A5760_20405</name>
</gene>
<dbReference type="Proteomes" id="UP000091914">
    <property type="component" value="Unassembled WGS sequence"/>
</dbReference>
<dbReference type="InterPro" id="IPR050266">
    <property type="entry name" value="AB_hydrolase_sf"/>
</dbReference>
<dbReference type="RefSeq" id="WP_064885220.1">
    <property type="nucleotide sequence ID" value="NZ_LZSX01000091.1"/>
</dbReference>
<dbReference type="Gene3D" id="3.40.50.1820">
    <property type="entry name" value="alpha/beta hydrolase"/>
    <property type="match status" value="1"/>
</dbReference>
<dbReference type="AlphaFoldDB" id="A0A1A0V939"/>
<comment type="caution">
    <text evidence="2">The sequence shown here is derived from an EMBL/GenBank/DDBJ whole genome shotgun (WGS) entry which is preliminary data.</text>
</comment>
<proteinExistence type="predicted"/>
<protein>
    <submittedName>
        <fullName evidence="2">Hydrolase</fullName>
    </submittedName>
</protein>
<dbReference type="Pfam" id="PF12697">
    <property type="entry name" value="Abhydrolase_6"/>
    <property type="match status" value="1"/>
</dbReference>
<dbReference type="EMBL" id="LZSX01000091">
    <property type="protein sequence ID" value="OBB79744.1"/>
    <property type="molecule type" value="Genomic_DNA"/>
</dbReference>
<dbReference type="InterPro" id="IPR029058">
    <property type="entry name" value="AB_hydrolase_fold"/>
</dbReference>
<evidence type="ECO:0000259" key="1">
    <source>
        <dbReference type="Pfam" id="PF12697"/>
    </source>
</evidence>
<dbReference type="InterPro" id="IPR000073">
    <property type="entry name" value="AB_hydrolase_1"/>
</dbReference>
<dbReference type="GO" id="GO:0016020">
    <property type="term" value="C:membrane"/>
    <property type="evidence" value="ECO:0007669"/>
    <property type="project" value="TreeGrafter"/>
</dbReference>
<reference evidence="2 3" key="1">
    <citation type="submission" date="2016-06" db="EMBL/GenBank/DDBJ databases">
        <authorList>
            <person name="Kjaerup R.B."/>
            <person name="Dalgaard T.S."/>
            <person name="Juul-Madsen H.R."/>
        </authorList>
    </citation>
    <scope>NUCLEOTIDE SEQUENCE [LARGE SCALE GENOMIC DNA]</scope>
    <source>
        <strain evidence="2 3">852002-51834_SCH5396731</strain>
    </source>
</reference>
<sequence>MATNQPLLLLHGLMMSAGVWADVIPLLADRHDVMAPTALGHRGGPKLTGKATVAALTDEMERLLDARGLDRIHIAGNSMGGWMAIELARRGRALSVCAFSPAGFWTHGTSDETRASDKVRRARRRAHLVRPVAPALLRFACLRRLAMQDAADHGERLTPAQALDALLDLARCTAAEDMLQPSESVEPLDPLPCPMTLAWSGNDRILPPHVYGTTAREQLPGAEYLLLPDVGHVPMIDNPRLCADTILATTRALAPR</sequence>
<dbReference type="OrthoDB" id="27092at2"/>
<dbReference type="PANTHER" id="PTHR43798:SF33">
    <property type="entry name" value="HYDROLASE, PUTATIVE (AFU_ORTHOLOGUE AFUA_2G14860)-RELATED"/>
    <property type="match status" value="1"/>
</dbReference>
<evidence type="ECO:0000313" key="3">
    <source>
        <dbReference type="Proteomes" id="UP000091914"/>
    </source>
</evidence>
<organism evidence="2 3">
    <name type="scientific">Mycobacterium colombiense</name>
    <dbReference type="NCBI Taxonomy" id="339268"/>
    <lineage>
        <taxon>Bacteria</taxon>
        <taxon>Bacillati</taxon>
        <taxon>Actinomycetota</taxon>
        <taxon>Actinomycetes</taxon>
        <taxon>Mycobacteriales</taxon>
        <taxon>Mycobacteriaceae</taxon>
        <taxon>Mycobacterium</taxon>
        <taxon>Mycobacterium avium complex (MAC)</taxon>
    </lineage>
</organism>
<feature type="domain" description="AB hydrolase-1" evidence="1">
    <location>
        <begin position="7"/>
        <end position="244"/>
    </location>
</feature>
<accession>A0A1A0V939</accession>